<sequence length="32" mass="3466">MHDKMLPNVNMMKAPARSTSLRGSEIGALLPV</sequence>
<protein>
    <submittedName>
        <fullName evidence="2">Uncharacterized protein</fullName>
    </submittedName>
</protein>
<gene>
    <name evidence="2" type="ORF">LARSCL_LOCUS21592</name>
</gene>
<accession>A0AAV2BVD0</accession>
<organism evidence="2 3">
    <name type="scientific">Larinioides sclopetarius</name>
    <dbReference type="NCBI Taxonomy" id="280406"/>
    <lineage>
        <taxon>Eukaryota</taxon>
        <taxon>Metazoa</taxon>
        <taxon>Ecdysozoa</taxon>
        <taxon>Arthropoda</taxon>
        <taxon>Chelicerata</taxon>
        <taxon>Arachnida</taxon>
        <taxon>Araneae</taxon>
        <taxon>Araneomorphae</taxon>
        <taxon>Entelegynae</taxon>
        <taxon>Araneoidea</taxon>
        <taxon>Araneidae</taxon>
        <taxon>Larinioides</taxon>
    </lineage>
</organism>
<evidence type="ECO:0000313" key="3">
    <source>
        <dbReference type="Proteomes" id="UP001497382"/>
    </source>
</evidence>
<dbReference type="EMBL" id="CAXIEN010000520">
    <property type="protein sequence ID" value="CAL1299814.1"/>
    <property type="molecule type" value="Genomic_DNA"/>
</dbReference>
<evidence type="ECO:0000313" key="2">
    <source>
        <dbReference type="EMBL" id="CAL1299814.1"/>
    </source>
</evidence>
<feature type="region of interest" description="Disordered" evidence="1">
    <location>
        <begin position="1"/>
        <end position="32"/>
    </location>
</feature>
<proteinExistence type="predicted"/>
<evidence type="ECO:0000256" key="1">
    <source>
        <dbReference type="SAM" id="MobiDB-lite"/>
    </source>
</evidence>
<dbReference type="Proteomes" id="UP001497382">
    <property type="component" value="Unassembled WGS sequence"/>
</dbReference>
<name>A0AAV2BVD0_9ARAC</name>
<keyword evidence="3" id="KW-1185">Reference proteome</keyword>
<reference evidence="2 3" key="1">
    <citation type="submission" date="2024-04" db="EMBL/GenBank/DDBJ databases">
        <authorList>
            <person name="Rising A."/>
            <person name="Reimegard J."/>
            <person name="Sonavane S."/>
            <person name="Akerstrom W."/>
            <person name="Nylinder S."/>
            <person name="Hedman E."/>
            <person name="Kallberg Y."/>
        </authorList>
    </citation>
    <scope>NUCLEOTIDE SEQUENCE [LARGE SCALE GENOMIC DNA]</scope>
</reference>
<feature type="non-terminal residue" evidence="2">
    <location>
        <position position="32"/>
    </location>
</feature>
<comment type="caution">
    <text evidence="2">The sequence shown here is derived from an EMBL/GenBank/DDBJ whole genome shotgun (WGS) entry which is preliminary data.</text>
</comment>
<dbReference type="AlphaFoldDB" id="A0AAV2BVD0"/>